<accession>A0ABV6YQA6</accession>
<feature type="signal peptide" evidence="1">
    <location>
        <begin position="1"/>
        <end position="23"/>
    </location>
</feature>
<keyword evidence="4" id="KW-1185">Reference proteome</keyword>
<proteinExistence type="predicted"/>
<gene>
    <name evidence="3" type="ORF">ACFL2Z_05060</name>
</gene>
<reference evidence="3 4" key="1">
    <citation type="submission" date="2024-09" db="EMBL/GenBank/DDBJ databases">
        <authorList>
            <person name="D'Angelo T."/>
        </authorList>
    </citation>
    <scope>NUCLEOTIDE SEQUENCE [LARGE SCALE GENOMIC DNA]</scope>
    <source>
        <strain evidence="3">SAG AM-311-F02</strain>
    </source>
</reference>
<dbReference type="Pfam" id="PF18935">
    <property type="entry name" value="DUF5683"/>
    <property type="match status" value="1"/>
</dbReference>
<evidence type="ECO:0000313" key="4">
    <source>
        <dbReference type="Proteomes" id="UP001594288"/>
    </source>
</evidence>
<organism evidence="3 4">
    <name type="scientific">Eiseniibacteriota bacterium</name>
    <dbReference type="NCBI Taxonomy" id="2212470"/>
    <lineage>
        <taxon>Bacteria</taxon>
        <taxon>Candidatus Eiseniibacteriota</taxon>
    </lineage>
</organism>
<feature type="chain" id="PRO_5046555645" evidence="1">
    <location>
        <begin position="24"/>
        <end position="170"/>
    </location>
</feature>
<dbReference type="InterPro" id="IPR043738">
    <property type="entry name" value="DUF5683"/>
</dbReference>
<keyword evidence="1" id="KW-0732">Signal</keyword>
<evidence type="ECO:0000313" key="3">
    <source>
        <dbReference type="EMBL" id="MFC1800256.1"/>
    </source>
</evidence>
<evidence type="ECO:0000256" key="1">
    <source>
        <dbReference type="SAM" id="SignalP"/>
    </source>
</evidence>
<sequence>MRLGLTVLLSGVALLLLATSLFADDGTVEASHDSLPDPTSTSPVSLVGITRDFGLENQPDFKHSPRTSVLYSTIVPGLGQARNGRWAKASAFVMVGALLVANTMVESDRADRYLHFSRNATSPEDADAYYSDYSRHLDARDRMVWWTVGFWIVNMLDAYIDGHLFAFSRQ</sequence>
<name>A0ABV6YQA6_UNCEI</name>
<evidence type="ECO:0000259" key="2">
    <source>
        <dbReference type="Pfam" id="PF18935"/>
    </source>
</evidence>
<dbReference type="EMBL" id="JBHPEI010000100">
    <property type="protein sequence ID" value="MFC1800256.1"/>
    <property type="molecule type" value="Genomic_DNA"/>
</dbReference>
<dbReference type="Proteomes" id="UP001594288">
    <property type="component" value="Unassembled WGS sequence"/>
</dbReference>
<comment type="caution">
    <text evidence="3">The sequence shown here is derived from an EMBL/GenBank/DDBJ whole genome shotgun (WGS) entry which is preliminary data.</text>
</comment>
<protein>
    <submittedName>
        <fullName evidence="3">DUF5683 domain-containing protein</fullName>
    </submittedName>
</protein>
<feature type="domain" description="DUF5683" evidence="2">
    <location>
        <begin position="62"/>
        <end position="168"/>
    </location>
</feature>